<sequence>MRYVMDIDPRWIGGGKRKQKSQSKRNGGPRERLQYQPKDISNVECYYCGEKGHLQNRCSKLKGNLVNLKKSRKKIRGKANLEDEEDSDANMIDEGDVFLAKSVKERVDDSIKGQNSWVLDSAAFMHICKGKSSFDTLHSHGDCGYIIVGNIKKLKNNAIRIHNVKYVPSASVDLISLGELTSHGYKYIGVHKLCKLYKGNRRFSKERKLFGVGNYR</sequence>
<dbReference type="PROSITE" id="PS50158">
    <property type="entry name" value="ZF_CCHC"/>
    <property type="match status" value="1"/>
</dbReference>
<comment type="caution">
    <text evidence="4">The sequence shown here is derived from an EMBL/GenBank/DDBJ whole genome shotgun (WGS) entry which is preliminary data.</text>
</comment>
<dbReference type="Pfam" id="PF00098">
    <property type="entry name" value="zf-CCHC"/>
    <property type="match status" value="1"/>
</dbReference>
<feature type="domain" description="CCHC-type" evidence="3">
    <location>
        <begin position="45"/>
        <end position="60"/>
    </location>
</feature>
<feature type="region of interest" description="Disordered" evidence="2">
    <location>
        <begin position="1"/>
        <end position="33"/>
    </location>
</feature>
<keyword evidence="5" id="KW-1185">Reference proteome</keyword>
<organism evidence="4 5">
    <name type="scientific">Carnegiea gigantea</name>
    <dbReference type="NCBI Taxonomy" id="171969"/>
    <lineage>
        <taxon>Eukaryota</taxon>
        <taxon>Viridiplantae</taxon>
        <taxon>Streptophyta</taxon>
        <taxon>Embryophyta</taxon>
        <taxon>Tracheophyta</taxon>
        <taxon>Spermatophyta</taxon>
        <taxon>Magnoliopsida</taxon>
        <taxon>eudicotyledons</taxon>
        <taxon>Gunneridae</taxon>
        <taxon>Pentapetalae</taxon>
        <taxon>Caryophyllales</taxon>
        <taxon>Cactineae</taxon>
        <taxon>Cactaceae</taxon>
        <taxon>Cactoideae</taxon>
        <taxon>Echinocereeae</taxon>
        <taxon>Carnegiea</taxon>
    </lineage>
</organism>
<evidence type="ECO:0000256" key="2">
    <source>
        <dbReference type="SAM" id="MobiDB-lite"/>
    </source>
</evidence>
<dbReference type="EMBL" id="JAKOGI010000623">
    <property type="protein sequence ID" value="KAJ8432228.1"/>
    <property type="molecule type" value="Genomic_DNA"/>
</dbReference>
<keyword evidence="1" id="KW-0863">Zinc-finger</keyword>
<dbReference type="Gene3D" id="4.10.60.10">
    <property type="entry name" value="Zinc finger, CCHC-type"/>
    <property type="match status" value="1"/>
</dbReference>
<evidence type="ECO:0000313" key="5">
    <source>
        <dbReference type="Proteomes" id="UP001153076"/>
    </source>
</evidence>
<gene>
    <name evidence="4" type="ORF">Cgig2_024383</name>
</gene>
<dbReference type="Pfam" id="PF22936">
    <property type="entry name" value="Pol_BBD"/>
    <property type="match status" value="1"/>
</dbReference>
<keyword evidence="1" id="KW-0862">Zinc</keyword>
<dbReference type="OrthoDB" id="1742531at2759"/>
<dbReference type="InterPro" id="IPR054722">
    <property type="entry name" value="PolX-like_BBD"/>
</dbReference>
<reference evidence="4" key="1">
    <citation type="submission" date="2022-04" db="EMBL/GenBank/DDBJ databases">
        <title>Carnegiea gigantea Genome sequencing and assembly v2.</title>
        <authorList>
            <person name="Copetti D."/>
            <person name="Sanderson M.J."/>
            <person name="Burquez A."/>
            <person name="Wojciechowski M.F."/>
        </authorList>
    </citation>
    <scope>NUCLEOTIDE SEQUENCE</scope>
    <source>
        <strain evidence="4">SGP5-SGP5p</strain>
        <tissue evidence="4">Aerial part</tissue>
    </source>
</reference>
<proteinExistence type="predicted"/>
<dbReference type="InterPro" id="IPR001878">
    <property type="entry name" value="Znf_CCHC"/>
</dbReference>
<name>A0A9Q1JWK2_9CARY</name>
<evidence type="ECO:0000313" key="4">
    <source>
        <dbReference type="EMBL" id="KAJ8432228.1"/>
    </source>
</evidence>
<accession>A0A9Q1JWK2</accession>
<dbReference type="SUPFAM" id="SSF57756">
    <property type="entry name" value="Retrovirus zinc finger-like domains"/>
    <property type="match status" value="1"/>
</dbReference>
<evidence type="ECO:0000256" key="1">
    <source>
        <dbReference type="PROSITE-ProRule" id="PRU00047"/>
    </source>
</evidence>
<dbReference type="InterPro" id="IPR036875">
    <property type="entry name" value="Znf_CCHC_sf"/>
</dbReference>
<dbReference type="GO" id="GO:0003676">
    <property type="term" value="F:nucleic acid binding"/>
    <property type="evidence" value="ECO:0007669"/>
    <property type="project" value="InterPro"/>
</dbReference>
<dbReference type="Proteomes" id="UP001153076">
    <property type="component" value="Unassembled WGS sequence"/>
</dbReference>
<dbReference type="AlphaFoldDB" id="A0A9Q1JWK2"/>
<evidence type="ECO:0000259" key="3">
    <source>
        <dbReference type="PROSITE" id="PS50158"/>
    </source>
</evidence>
<keyword evidence="1" id="KW-0479">Metal-binding</keyword>
<protein>
    <recommendedName>
        <fullName evidence="3">CCHC-type domain-containing protein</fullName>
    </recommendedName>
</protein>
<dbReference type="GO" id="GO:0008270">
    <property type="term" value="F:zinc ion binding"/>
    <property type="evidence" value="ECO:0007669"/>
    <property type="project" value="UniProtKB-KW"/>
</dbReference>